<dbReference type="InterPro" id="IPR013663">
    <property type="entry name" value="Helicase_SWF/SNF/SWI_bac"/>
</dbReference>
<dbReference type="InterPro" id="IPR049730">
    <property type="entry name" value="SNF2/RAD54-like_C"/>
</dbReference>
<dbReference type="Gene3D" id="3.40.50.10810">
    <property type="entry name" value="Tandem AAA-ATPase domain"/>
    <property type="match status" value="1"/>
</dbReference>
<evidence type="ECO:0000313" key="6">
    <source>
        <dbReference type="EMBL" id="SFG95558.1"/>
    </source>
</evidence>
<dbReference type="GO" id="GO:0005524">
    <property type="term" value="F:ATP binding"/>
    <property type="evidence" value="ECO:0007669"/>
    <property type="project" value="InterPro"/>
</dbReference>
<feature type="domain" description="SWIM-type" evidence="3">
    <location>
        <begin position="52"/>
        <end position="90"/>
    </location>
</feature>
<reference evidence="7" key="1">
    <citation type="submission" date="2016-10" db="EMBL/GenBank/DDBJ databases">
        <authorList>
            <person name="Varghese N."/>
            <person name="Submissions S."/>
        </authorList>
    </citation>
    <scope>NUCLEOTIDE SEQUENCE [LARGE SCALE GENOMIC DNA]</scope>
    <source>
        <strain evidence="7">ATCC 700379</strain>
    </source>
</reference>
<dbReference type="CDD" id="cd18012">
    <property type="entry name" value="DEXQc_arch_SWI2_SNF2"/>
    <property type="match status" value="1"/>
</dbReference>
<dbReference type="InterPro" id="IPR038718">
    <property type="entry name" value="SNF2-like_sf"/>
</dbReference>
<dbReference type="SMART" id="SM00490">
    <property type="entry name" value="HELICc"/>
    <property type="match status" value="1"/>
</dbReference>
<accession>A0A1I2W274</accession>
<dbReference type="STRING" id="269670.SAMN02982927_03372"/>
<keyword evidence="2" id="KW-0479">Metal-binding</keyword>
<dbReference type="SMART" id="SM00487">
    <property type="entry name" value="DEXDc"/>
    <property type="match status" value="1"/>
</dbReference>
<dbReference type="Proteomes" id="UP000198752">
    <property type="component" value="Unassembled WGS sequence"/>
</dbReference>
<dbReference type="CDD" id="cd18793">
    <property type="entry name" value="SF2_C_SNF"/>
    <property type="match status" value="1"/>
</dbReference>
<dbReference type="InterPro" id="IPR007527">
    <property type="entry name" value="Znf_SWIM"/>
</dbReference>
<dbReference type="InterPro" id="IPR014001">
    <property type="entry name" value="Helicase_ATP-bd"/>
</dbReference>
<dbReference type="InterPro" id="IPR027417">
    <property type="entry name" value="P-loop_NTPase"/>
</dbReference>
<dbReference type="Pfam" id="PF00176">
    <property type="entry name" value="SNF2-rel_dom"/>
    <property type="match status" value="1"/>
</dbReference>
<keyword evidence="7" id="KW-1185">Reference proteome</keyword>
<dbReference type="AlphaFoldDB" id="A0A1I2W274"/>
<dbReference type="OrthoDB" id="9760715at2"/>
<evidence type="ECO:0000259" key="4">
    <source>
        <dbReference type="PROSITE" id="PS51192"/>
    </source>
</evidence>
<organism evidence="6 7">
    <name type="scientific">Sporolactobacillus nakayamae</name>
    <dbReference type="NCBI Taxonomy" id="269670"/>
    <lineage>
        <taxon>Bacteria</taxon>
        <taxon>Bacillati</taxon>
        <taxon>Bacillota</taxon>
        <taxon>Bacilli</taxon>
        <taxon>Bacillales</taxon>
        <taxon>Sporolactobacillaceae</taxon>
        <taxon>Sporolactobacillus</taxon>
    </lineage>
</organism>
<dbReference type="RefSeq" id="WP_093674702.1">
    <property type="nucleotide sequence ID" value="NZ_FOOY01000034.1"/>
</dbReference>
<dbReference type="Gene3D" id="3.40.50.300">
    <property type="entry name" value="P-loop containing nucleotide triphosphate hydrolases"/>
    <property type="match status" value="1"/>
</dbReference>
<gene>
    <name evidence="6" type="ORF">SAMN02982927_03372</name>
</gene>
<dbReference type="PROSITE" id="PS51192">
    <property type="entry name" value="HELICASE_ATP_BIND_1"/>
    <property type="match status" value="1"/>
</dbReference>
<dbReference type="EMBL" id="FOOY01000034">
    <property type="protein sequence ID" value="SFG95558.1"/>
    <property type="molecule type" value="Genomic_DNA"/>
</dbReference>
<dbReference type="PROSITE" id="PS50966">
    <property type="entry name" value="ZF_SWIM"/>
    <property type="match status" value="1"/>
</dbReference>
<dbReference type="SUPFAM" id="SSF52540">
    <property type="entry name" value="P-loop containing nucleoside triphosphate hydrolases"/>
    <property type="match status" value="2"/>
</dbReference>
<proteinExistence type="predicted"/>
<dbReference type="GO" id="GO:0008270">
    <property type="term" value="F:zinc ion binding"/>
    <property type="evidence" value="ECO:0007669"/>
    <property type="project" value="UniProtKB-KW"/>
</dbReference>
<dbReference type="GO" id="GO:0016787">
    <property type="term" value="F:hydrolase activity"/>
    <property type="evidence" value="ECO:0007669"/>
    <property type="project" value="UniProtKB-KW"/>
</dbReference>
<evidence type="ECO:0000259" key="3">
    <source>
        <dbReference type="PROSITE" id="PS50966"/>
    </source>
</evidence>
<feature type="domain" description="Helicase ATP-binding" evidence="4">
    <location>
        <begin position="630"/>
        <end position="792"/>
    </location>
</feature>
<keyword evidence="1" id="KW-0378">Hydrolase</keyword>
<evidence type="ECO:0000256" key="2">
    <source>
        <dbReference type="PROSITE-ProRule" id="PRU00325"/>
    </source>
</evidence>
<feature type="domain" description="Helicase C-terminal" evidence="5">
    <location>
        <begin position="902"/>
        <end position="1059"/>
    </location>
</feature>
<evidence type="ECO:0000259" key="5">
    <source>
        <dbReference type="PROSITE" id="PS51194"/>
    </source>
</evidence>
<dbReference type="InterPro" id="IPR001650">
    <property type="entry name" value="Helicase_C-like"/>
</dbReference>
<dbReference type="Pfam" id="PF04434">
    <property type="entry name" value="SWIM"/>
    <property type="match status" value="1"/>
</dbReference>
<dbReference type="Pfam" id="PF00271">
    <property type="entry name" value="Helicase_C"/>
    <property type="match status" value="1"/>
</dbReference>
<protein>
    <submittedName>
        <fullName evidence="6">SWIM zinc finger</fullName>
    </submittedName>
</protein>
<name>A0A1I2W274_9BACL</name>
<keyword evidence="2" id="KW-0862">Zinc</keyword>
<dbReference type="FunFam" id="3.40.50.300:FF:000533">
    <property type="entry name" value="Helicase, Snf2 family"/>
    <property type="match status" value="1"/>
</dbReference>
<dbReference type="InterPro" id="IPR000330">
    <property type="entry name" value="SNF2_N"/>
</dbReference>
<keyword evidence="2" id="KW-0863">Zinc-finger</keyword>
<sequence length="1069" mass="122411">MVQLTEKIIKNYFSPTIYQRGYSYYLDGYVESLYFDTDTDTWQAEIEGNDLYHVSVHFEGRSLYYDCDCPAAEQFSSPCKHVAAVLLEIKEGQAEGRHVPNYHETARSSEMLTGQLIDTFSRVQQKEYDRRHVDRKQAMQIEWSLGLHSSWLTLQMKTGTKRLYVVKNIRDFIHAAIKQVPYTFTKKFTYIPSEHGFTPEDQAVIEMLGQQMSYRNYRMMQNAYTGSYSAVDERQFIIPPMLFPKLLNKLQSCSLNFDNGLLGGSQIIVHEHERPFALHLNERAQGDYEVDLSDLDDAEYLDQYGYLLKNGELYHLSSDQRGLVGELFSIVSRSGITALPIRKDQIEPFLSHAAPALKKISELTIADTVSERIAWHPLHAKLLVDREDDQLTVQLEYHYGQAVVKPFEQDEGAGADDQIFIRDAEKEQAIMDILESSSLKISGKRLYAEGEENIYEFLYGELPELENVAEILLTNSVRGLLMPDQKTPFAKIDTDSGENWLDVRFQLDGIEEGEIQNILQSLVEKKRYYRLPSGTFVPLEDEAFASVRQMLDELNVSKKELKDNQLNVPIYRGGQIDLILGEKHASIGFGKGFRRFLNRLKNPELIEFELPDSLHAELRDYQYYGYQWMKTLGNYGLGGILADEMGLGKTVQSVAFLLSEKETKSDVPPVLIVTPASLIYNWKNELTKFAPDLEAVVASGTVLERQALLEQEQKPDIWITSYPTLRQDIDAYENEKFSTLILDEAQTIKNFNTKTAKAVRKIKAGNRFALSGTPIENSIDELWSIFQTLLPGFFPKLSDFKKMDEEKIARMIRPFLLRRVKKDVLSELPDKIETIQSSELTKDQKGLYLAYLEKIQKETKDSLENEGFQKSRIKILAGLTRLRQICCHPALFVEDYHGESGKLDQLLEMISDYLENGRRILIFSQFTSMLAIIRTALEEKGLNFFYLDGQTPAKERVDMVDQFNQGENAVFLLSLKAGNTGLNLTGADTVILYDLWWNPAVEDQAIGRAHRIGQRNVVQVVRMLTQGTIEEKIHELQQKKKDLIETVVESGDQSLSRMSEQEIKEILSI</sequence>
<dbReference type="PROSITE" id="PS51194">
    <property type="entry name" value="HELICASE_CTER"/>
    <property type="match status" value="1"/>
</dbReference>
<evidence type="ECO:0000313" key="7">
    <source>
        <dbReference type="Proteomes" id="UP000198752"/>
    </source>
</evidence>
<dbReference type="Pfam" id="PF08455">
    <property type="entry name" value="SNF2_assoc"/>
    <property type="match status" value="1"/>
</dbReference>
<evidence type="ECO:0000256" key="1">
    <source>
        <dbReference type="ARBA" id="ARBA00022801"/>
    </source>
</evidence>
<dbReference type="PANTHER" id="PTHR10799">
    <property type="entry name" value="SNF2/RAD54 HELICASE FAMILY"/>
    <property type="match status" value="1"/>
</dbReference>